<keyword evidence="1" id="KW-0175">Coiled coil</keyword>
<reference evidence="3" key="1">
    <citation type="submission" date="2019-03" db="EMBL/GenBank/DDBJ databases">
        <title>Improved annotation for the trematode Fasciola hepatica.</title>
        <authorList>
            <person name="Choi Y.-J."/>
            <person name="Martin J."/>
            <person name="Mitreva M."/>
        </authorList>
    </citation>
    <scope>NUCLEOTIDE SEQUENCE [LARGE SCALE GENOMIC DNA]</scope>
</reference>
<feature type="coiled-coil region" evidence="1">
    <location>
        <begin position="357"/>
        <end position="412"/>
    </location>
</feature>
<dbReference type="GO" id="GO:0036158">
    <property type="term" value="P:outer dynein arm assembly"/>
    <property type="evidence" value="ECO:0007669"/>
    <property type="project" value="InterPro"/>
</dbReference>
<keyword evidence="4" id="KW-1185">Reference proteome</keyword>
<feature type="compositionally biased region" description="Basic and acidic residues" evidence="2">
    <location>
        <begin position="548"/>
        <end position="557"/>
    </location>
</feature>
<dbReference type="PANTHER" id="PTHR46518">
    <property type="entry name" value="COILED-COIL DOMAIN-CONTAINING PROTEIN 151"/>
    <property type="match status" value="1"/>
</dbReference>
<gene>
    <name evidence="3" type="ORF">D915_005320</name>
</gene>
<evidence type="ECO:0000256" key="1">
    <source>
        <dbReference type="SAM" id="Coils"/>
    </source>
</evidence>
<dbReference type="GO" id="GO:0097542">
    <property type="term" value="C:ciliary tip"/>
    <property type="evidence" value="ECO:0007669"/>
    <property type="project" value="TreeGrafter"/>
</dbReference>
<dbReference type="GO" id="GO:0003341">
    <property type="term" value="P:cilium movement"/>
    <property type="evidence" value="ECO:0007669"/>
    <property type="project" value="InterPro"/>
</dbReference>
<organism evidence="3 4">
    <name type="scientific">Fasciola hepatica</name>
    <name type="common">Liver fluke</name>
    <dbReference type="NCBI Taxonomy" id="6192"/>
    <lineage>
        <taxon>Eukaryota</taxon>
        <taxon>Metazoa</taxon>
        <taxon>Spiralia</taxon>
        <taxon>Lophotrochozoa</taxon>
        <taxon>Platyhelminthes</taxon>
        <taxon>Trematoda</taxon>
        <taxon>Digenea</taxon>
        <taxon>Plagiorchiida</taxon>
        <taxon>Echinostomata</taxon>
        <taxon>Echinostomatoidea</taxon>
        <taxon>Fasciolidae</taxon>
        <taxon>Fasciola</taxon>
    </lineage>
</organism>
<comment type="caution">
    <text evidence="3">The sequence shown here is derived from an EMBL/GenBank/DDBJ whole genome shotgun (WGS) entry which is preliminary data.</text>
</comment>
<dbReference type="EMBL" id="JXXN02001910">
    <property type="protein sequence ID" value="THD23851.1"/>
    <property type="molecule type" value="Genomic_DNA"/>
</dbReference>
<dbReference type="GO" id="GO:0036064">
    <property type="term" value="C:ciliary basal body"/>
    <property type="evidence" value="ECO:0007669"/>
    <property type="project" value="TreeGrafter"/>
</dbReference>
<evidence type="ECO:0000256" key="2">
    <source>
        <dbReference type="SAM" id="MobiDB-lite"/>
    </source>
</evidence>
<evidence type="ECO:0000313" key="4">
    <source>
        <dbReference type="Proteomes" id="UP000230066"/>
    </source>
</evidence>
<feature type="region of interest" description="Disordered" evidence="2">
    <location>
        <begin position="527"/>
        <end position="557"/>
    </location>
</feature>
<dbReference type="InterPro" id="IPR033192">
    <property type="entry name" value="ODAD3"/>
</dbReference>
<dbReference type="PANTHER" id="PTHR46518:SF1">
    <property type="entry name" value="OUTER DYNEIN ARM-DOCKING COMPLEX SUBUNIT 3"/>
    <property type="match status" value="1"/>
</dbReference>
<sequence length="577" mass="67679">MNPMSPTLRTALDAVKRDGEDIRKIPQPMARPMLEVMDEMKSKLRLLDGETKSFYENSYRFLREAKSEAHRLRERNNEMRARIVEYDRIKGSIVDHTFVINPDQKILNTEFSNQIMLQLFDEQVAKKMNSLNLLKHQTKMKKEHLKALETDLATLELQKEQQEETSQGNCESMQTIRLTENKIEKVLLKQSEATHIGQTYSAIHSKLKEESITYLTTVDALKVEIERCTRKLSELRPIYEDALLIRDKTKTELQRHEELFYAHRKRRELEIGSMRRLVEAKREKPVPQKMPMFEQELRKLDVEVIGEEIEEETASEPQNRLDYYALVHDQLKTVTGISDLKEIVARIEGQQETYAQLDEIRQQNDHELKQLKMKRKKLGEELSRTRTNFEDKKDAQEELQKEQTKLSDQMRNRLFGTQSELKRVQSLESQVRVTIEHLHNKLMMVRIASKRERAQSASAVRDLVMGLSTQELLERCLELHAQLETDLEDYDLAEENFRMTDALSECLRTREEYRPTVERRLPSYAARIGGATKEPPAAEDNENSENEVPTREALKQRSKLIVEHAKRKVLRGGRRRS</sequence>
<evidence type="ECO:0000313" key="3">
    <source>
        <dbReference type="EMBL" id="THD23851.1"/>
    </source>
</evidence>
<protein>
    <submittedName>
        <fullName evidence="3">SMAD mothers against DPP 4</fullName>
    </submittedName>
</protein>
<name>A0A4E0RC32_FASHE</name>
<proteinExistence type="predicted"/>
<dbReference type="AlphaFoldDB" id="A0A4E0RC32"/>
<dbReference type="GO" id="GO:0035253">
    <property type="term" value="C:ciliary rootlet"/>
    <property type="evidence" value="ECO:0007669"/>
    <property type="project" value="TreeGrafter"/>
</dbReference>
<feature type="coiled-coil region" evidence="1">
    <location>
        <begin position="62"/>
        <end position="89"/>
    </location>
</feature>
<accession>A0A4E0RC32</accession>
<dbReference type="Proteomes" id="UP000230066">
    <property type="component" value="Unassembled WGS sequence"/>
</dbReference>